<evidence type="ECO:0000313" key="3">
    <source>
        <dbReference type="Proteomes" id="UP000191518"/>
    </source>
</evidence>
<gene>
    <name evidence="2" type="ORF">PENVUL_c016G01718</name>
</gene>
<keyword evidence="3" id="KW-1185">Reference proteome</keyword>
<feature type="compositionally biased region" description="Basic and acidic residues" evidence="1">
    <location>
        <begin position="15"/>
        <end position="33"/>
    </location>
</feature>
<proteinExistence type="predicted"/>
<accession>A0A1V6RYL0</accession>
<dbReference type="AlphaFoldDB" id="A0A1V6RYL0"/>
<protein>
    <submittedName>
        <fullName evidence="2">Uncharacterized protein</fullName>
    </submittedName>
</protein>
<sequence length="137" mass="14895">MPTGRKQSVNNGFVTEREVGGERRSIRHYHDGRVSGPTRPVAAPIPVLSRKASTLDLSDAKDAPNPKGKSNIIAVPELKDLKCDPETAAEIVDYCGELGNVPQKLPEVCLPTDVKTISKQWEQMGGKDHTGNSDLHK</sequence>
<evidence type="ECO:0000313" key="2">
    <source>
        <dbReference type="EMBL" id="OQE06867.1"/>
    </source>
</evidence>
<evidence type="ECO:0000256" key="1">
    <source>
        <dbReference type="SAM" id="MobiDB-lite"/>
    </source>
</evidence>
<name>A0A1V6RYL0_9EURO</name>
<reference evidence="3" key="1">
    <citation type="journal article" date="2017" name="Nat. Microbiol.">
        <title>Global analysis of biosynthetic gene clusters reveals vast potential of secondary metabolite production in Penicillium species.</title>
        <authorList>
            <person name="Nielsen J.C."/>
            <person name="Grijseels S."/>
            <person name="Prigent S."/>
            <person name="Ji B."/>
            <person name="Dainat J."/>
            <person name="Nielsen K.F."/>
            <person name="Frisvad J.C."/>
            <person name="Workman M."/>
            <person name="Nielsen J."/>
        </authorList>
    </citation>
    <scope>NUCLEOTIDE SEQUENCE [LARGE SCALE GENOMIC DNA]</scope>
    <source>
        <strain evidence="3">IBT 29486</strain>
    </source>
</reference>
<organism evidence="2 3">
    <name type="scientific">Penicillium vulpinum</name>
    <dbReference type="NCBI Taxonomy" id="29845"/>
    <lineage>
        <taxon>Eukaryota</taxon>
        <taxon>Fungi</taxon>
        <taxon>Dikarya</taxon>
        <taxon>Ascomycota</taxon>
        <taxon>Pezizomycotina</taxon>
        <taxon>Eurotiomycetes</taxon>
        <taxon>Eurotiomycetidae</taxon>
        <taxon>Eurotiales</taxon>
        <taxon>Aspergillaceae</taxon>
        <taxon>Penicillium</taxon>
    </lineage>
</organism>
<feature type="compositionally biased region" description="Polar residues" evidence="1">
    <location>
        <begin position="1"/>
        <end position="13"/>
    </location>
</feature>
<dbReference type="OrthoDB" id="4332220at2759"/>
<dbReference type="EMBL" id="MDYP01000016">
    <property type="protein sequence ID" value="OQE06867.1"/>
    <property type="molecule type" value="Genomic_DNA"/>
</dbReference>
<dbReference type="Proteomes" id="UP000191518">
    <property type="component" value="Unassembled WGS sequence"/>
</dbReference>
<comment type="caution">
    <text evidence="2">The sequence shown here is derived from an EMBL/GenBank/DDBJ whole genome shotgun (WGS) entry which is preliminary data.</text>
</comment>
<feature type="region of interest" description="Disordered" evidence="1">
    <location>
        <begin position="1"/>
        <end position="43"/>
    </location>
</feature>